<sequence>MPVMIGWHFETYLMLVATDRSGNTLITGVFEVRYYHDI</sequence>
<reference evidence="1" key="1">
    <citation type="submission" date="2008-12" db="EMBL/GenBank/DDBJ databases">
        <title>Annotation of the Yersinia bercovieri ATCC 43970 genome.</title>
        <authorList>
            <person name="Read T.D."/>
            <person name="Akmal A."/>
            <person name="Bishop-Lilly K."/>
            <person name="Chen P.E."/>
            <person name="Cook C."/>
            <person name="Kiley M.P."/>
            <person name="Lentz S."/>
            <person name="Mateczun A."/>
            <person name="Nagarajan N."/>
            <person name="Nolan N."/>
            <person name="Osborne B.I."/>
            <person name="Pop M."/>
            <person name="Sozhamannan S."/>
            <person name="Stewart A.C."/>
            <person name="Sulakvelidze A."/>
            <person name="Thomason B."/>
            <person name="Willner K."/>
            <person name="Zwick M.E."/>
        </authorList>
    </citation>
    <scope>NUCLEOTIDE SEQUENCE [LARGE SCALE GENOMIC DNA]</scope>
    <source>
        <strain evidence="1">ATCC 43970</strain>
    </source>
</reference>
<gene>
    <name evidence="1" type="ORF">yberc0001_25820</name>
</gene>
<keyword evidence="2" id="KW-1185">Reference proteome</keyword>
<protein>
    <submittedName>
        <fullName evidence="1">Uncharacterized protein</fullName>
    </submittedName>
</protein>
<evidence type="ECO:0000313" key="2">
    <source>
        <dbReference type="Proteomes" id="UP000010319"/>
    </source>
</evidence>
<organism evidence="1 2">
    <name type="scientific">Yersinia bercovieri ATCC 43970</name>
    <dbReference type="NCBI Taxonomy" id="349968"/>
    <lineage>
        <taxon>Bacteria</taxon>
        <taxon>Pseudomonadati</taxon>
        <taxon>Pseudomonadota</taxon>
        <taxon>Gammaproteobacteria</taxon>
        <taxon>Enterobacterales</taxon>
        <taxon>Yersiniaceae</taxon>
        <taxon>Yersinia</taxon>
    </lineage>
</organism>
<name>A0ABM9XYS4_YERBE</name>
<evidence type="ECO:0000313" key="1">
    <source>
        <dbReference type="EMBL" id="EEQ06572.1"/>
    </source>
</evidence>
<dbReference type="Proteomes" id="UP000010319">
    <property type="component" value="Unassembled WGS sequence"/>
</dbReference>
<proteinExistence type="predicted"/>
<comment type="caution">
    <text evidence="1">The sequence shown here is derived from an EMBL/GenBank/DDBJ whole genome shotgun (WGS) entry which is preliminary data.</text>
</comment>
<dbReference type="EMBL" id="AALC02000024">
    <property type="protein sequence ID" value="EEQ06572.1"/>
    <property type="molecule type" value="Genomic_DNA"/>
</dbReference>
<accession>A0ABM9XYS4</accession>